<evidence type="ECO:0000256" key="3">
    <source>
        <dbReference type="ARBA" id="ARBA00022771"/>
    </source>
</evidence>
<sequence>MFFIDTSWRLNELVIDLVDLDGDHSGSLMGTLVYKALKAKGIARQAIACVTDNASSNSVLNETLAARIRQHEDVHAHGKNMSFTCITHAIHLVCTELTSHLGVIEPGDHFPEVKGSNLEGDTSDEEEEIAWDSKLDPMLDTESDSNFDNDFLAELAPELANTDDEKPKGRGSKRRQPRTLTVLEKAIVYATGSPKRKKEMREIIEKTCSKDAIAYFVSNLDSTQSRRGKSRKLIQKMQVRWNITGEEWDLGVMVGKVLDPFHTATEAMSRRDAATLADVIPTFSLLERKLLDHISQLQNTITDHGNATTQALLSGLNAALVKWVLFPYMVECRLKADFLTPRFRLKYLTRWPELHRNASILVSHIFENYRVKGGAAANMPTDVTPRYHLPKSSKPANTWDSELYLDVPSFEEHFDRELQAYYSGNYPCPSGMGTLDWWRVHHLHFPTVAHMARDFLCIPASSVSVERLFSQCKLTLTDHWMKASIDEDAIRMALEIDETINESTD</sequence>
<feature type="region of interest" description="Disordered" evidence="6">
    <location>
        <begin position="158"/>
        <end position="177"/>
    </location>
</feature>
<organism evidence="8 9">
    <name type="scientific">Rhizoctonia solani</name>
    <dbReference type="NCBI Taxonomy" id="456999"/>
    <lineage>
        <taxon>Eukaryota</taxon>
        <taxon>Fungi</taxon>
        <taxon>Dikarya</taxon>
        <taxon>Basidiomycota</taxon>
        <taxon>Agaricomycotina</taxon>
        <taxon>Agaricomycetes</taxon>
        <taxon>Cantharellales</taxon>
        <taxon>Ceratobasidiaceae</taxon>
        <taxon>Rhizoctonia</taxon>
    </lineage>
</organism>
<dbReference type="AlphaFoldDB" id="A0A0K6G0A6"/>
<dbReference type="InterPro" id="IPR012337">
    <property type="entry name" value="RNaseH-like_sf"/>
</dbReference>
<dbReference type="GO" id="GO:0046983">
    <property type="term" value="F:protein dimerization activity"/>
    <property type="evidence" value="ECO:0007669"/>
    <property type="project" value="InterPro"/>
</dbReference>
<comment type="subcellular location">
    <subcellularLocation>
        <location evidence="1">Nucleus</location>
    </subcellularLocation>
</comment>
<dbReference type="Proteomes" id="UP000044841">
    <property type="component" value="Unassembled WGS sequence"/>
</dbReference>
<keyword evidence="4" id="KW-0862">Zinc</keyword>
<keyword evidence="2" id="KW-0479">Metal-binding</keyword>
<dbReference type="PANTHER" id="PTHR46481">
    <property type="entry name" value="ZINC FINGER BED DOMAIN-CONTAINING PROTEIN 4"/>
    <property type="match status" value="1"/>
</dbReference>
<dbReference type="PANTHER" id="PTHR46481:SF10">
    <property type="entry name" value="ZINC FINGER BED DOMAIN-CONTAINING PROTEIN 39"/>
    <property type="match status" value="1"/>
</dbReference>
<dbReference type="Pfam" id="PF05699">
    <property type="entry name" value="Dimer_Tnp_hAT"/>
    <property type="match status" value="1"/>
</dbReference>
<evidence type="ECO:0000256" key="2">
    <source>
        <dbReference type="ARBA" id="ARBA00022723"/>
    </source>
</evidence>
<keyword evidence="9" id="KW-1185">Reference proteome</keyword>
<evidence type="ECO:0000256" key="4">
    <source>
        <dbReference type="ARBA" id="ARBA00022833"/>
    </source>
</evidence>
<evidence type="ECO:0000313" key="9">
    <source>
        <dbReference type="Proteomes" id="UP000044841"/>
    </source>
</evidence>
<dbReference type="SUPFAM" id="SSF53098">
    <property type="entry name" value="Ribonuclease H-like"/>
    <property type="match status" value="1"/>
</dbReference>
<feature type="domain" description="HAT C-terminal dimerisation" evidence="7">
    <location>
        <begin position="432"/>
        <end position="482"/>
    </location>
</feature>
<evidence type="ECO:0000259" key="7">
    <source>
        <dbReference type="Pfam" id="PF05699"/>
    </source>
</evidence>
<keyword evidence="5" id="KW-0539">Nucleus</keyword>
<evidence type="ECO:0000313" key="8">
    <source>
        <dbReference type="EMBL" id="CUA71793.1"/>
    </source>
</evidence>
<evidence type="ECO:0000256" key="5">
    <source>
        <dbReference type="ARBA" id="ARBA00023242"/>
    </source>
</evidence>
<proteinExistence type="predicted"/>
<dbReference type="GO" id="GO:0008270">
    <property type="term" value="F:zinc ion binding"/>
    <property type="evidence" value="ECO:0007669"/>
    <property type="project" value="UniProtKB-KW"/>
</dbReference>
<gene>
    <name evidence="8" type="ORF">RSOLAG22IIIB_09845</name>
</gene>
<reference evidence="8 9" key="1">
    <citation type="submission" date="2015-07" db="EMBL/GenBank/DDBJ databases">
        <authorList>
            <person name="Noorani M."/>
        </authorList>
    </citation>
    <scope>NUCLEOTIDE SEQUENCE [LARGE SCALE GENOMIC DNA]</scope>
    <source>
        <strain evidence="8">BBA 69670</strain>
    </source>
</reference>
<evidence type="ECO:0000256" key="6">
    <source>
        <dbReference type="SAM" id="MobiDB-lite"/>
    </source>
</evidence>
<protein>
    <submittedName>
        <fullName evidence="8">Pc24g02420</fullName>
    </submittedName>
</protein>
<dbReference type="EMBL" id="CYGV01001263">
    <property type="protein sequence ID" value="CUA71793.1"/>
    <property type="molecule type" value="Genomic_DNA"/>
</dbReference>
<name>A0A0K6G0A6_9AGAM</name>
<dbReference type="GO" id="GO:0005634">
    <property type="term" value="C:nucleus"/>
    <property type="evidence" value="ECO:0007669"/>
    <property type="project" value="UniProtKB-SubCell"/>
</dbReference>
<accession>A0A0K6G0A6</accession>
<dbReference type="InterPro" id="IPR052035">
    <property type="entry name" value="ZnF_BED_domain_contain"/>
</dbReference>
<evidence type="ECO:0000256" key="1">
    <source>
        <dbReference type="ARBA" id="ARBA00004123"/>
    </source>
</evidence>
<dbReference type="InterPro" id="IPR008906">
    <property type="entry name" value="HATC_C_dom"/>
</dbReference>
<keyword evidence="3" id="KW-0863">Zinc-finger</keyword>